<gene>
    <name evidence="1" type="ORF">SD1_36</name>
</gene>
<sequence>MSSRKRDTLRSATFARLWQSVEQESGVNIMQKERSVYLNETGEWLLFRAMVCEALDKTIS</sequence>
<accession>A0A6M5CAU7</accession>
<protein>
    <submittedName>
        <fullName evidence="1">Uncharacterized protein</fullName>
    </submittedName>
</protein>
<evidence type="ECO:0000313" key="2">
    <source>
        <dbReference type="Proteomes" id="UP000504733"/>
    </source>
</evidence>
<proteinExistence type="predicted"/>
<organism evidence="1 2">
    <name type="scientific">Shigella phage 2019SD1</name>
    <dbReference type="NCBI Taxonomy" id="2848074"/>
    <lineage>
        <taxon>Viruses</taxon>
        <taxon>Duplodnaviria</taxon>
        <taxon>Heunggongvirae</taxon>
        <taxon>Uroviricota</taxon>
        <taxon>Caudoviricetes</taxon>
        <taxon>Drexlerviridae</taxon>
        <taxon>Tempevirinae</taxon>
        <taxon>Hanrivervirus</taxon>
        <taxon>Hanrivervirus hv2019SD1</taxon>
    </lineage>
</organism>
<reference evidence="1 2" key="1">
    <citation type="submission" date="2020-04" db="EMBL/GenBank/DDBJ databases">
        <authorList>
            <person name="Kumar P."/>
            <person name="Meghvansi M.K."/>
            <person name="Kamboj D.V."/>
        </authorList>
    </citation>
    <scope>NUCLEOTIDE SEQUENCE [LARGE SCALE GENOMIC DNA]</scope>
</reference>
<keyword evidence="2" id="KW-1185">Reference proteome</keyword>
<dbReference type="Proteomes" id="UP000504733">
    <property type="component" value="Segment"/>
</dbReference>
<dbReference type="EMBL" id="MT360681">
    <property type="protein sequence ID" value="QJT70565.1"/>
    <property type="molecule type" value="Genomic_DNA"/>
</dbReference>
<name>A0A6M5CAU7_9CAUD</name>
<evidence type="ECO:0000313" key="1">
    <source>
        <dbReference type="EMBL" id="QJT70565.1"/>
    </source>
</evidence>